<keyword evidence="3 7" id="KW-0547">Nucleotide-binding</keyword>
<organism evidence="8 9">
    <name type="scientific">Methylorubrum thiocyanatum</name>
    <dbReference type="NCBI Taxonomy" id="47958"/>
    <lineage>
        <taxon>Bacteria</taxon>
        <taxon>Pseudomonadati</taxon>
        <taxon>Pseudomonadota</taxon>
        <taxon>Alphaproteobacteria</taxon>
        <taxon>Hyphomicrobiales</taxon>
        <taxon>Methylobacteriaceae</taxon>
        <taxon>Methylorubrum</taxon>
    </lineage>
</organism>
<comment type="caution">
    <text evidence="8">The sequence shown here is derived from an EMBL/GenBank/DDBJ whole genome shotgun (WGS) entry which is preliminary data.</text>
</comment>
<feature type="binding site" description="in other chain" evidence="7">
    <location>
        <position position="305"/>
    </location>
    <ligand>
        <name>IMP</name>
        <dbReference type="ChEBI" id="CHEBI:58053"/>
        <note>ligand shared between dimeric partners</note>
    </ligand>
</feature>
<feature type="active site" description="Proton donor" evidence="7">
    <location>
        <position position="223"/>
    </location>
</feature>
<accession>A0AA40S7K1</accession>
<evidence type="ECO:0000256" key="1">
    <source>
        <dbReference type="ARBA" id="ARBA00022598"/>
    </source>
</evidence>
<evidence type="ECO:0000256" key="5">
    <source>
        <dbReference type="ARBA" id="ARBA00022842"/>
    </source>
</evidence>
<comment type="cofactor">
    <cofactor evidence="7">
        <name>Mg(2+)</name>
        <dbReference type="ChEBI" id="CHEBI:18420"/>
    </cofactor>
    <text evidence="7">Binds 1 Mg(2+) ion per subunit.</text>
</comment>
<evidence type="ECO:0000256" key="2">
    <source>
        <dbReference type="ARBA" id="ARBA00022723"/>
    </source>
</evidence>
<proteinExistence type="inferred from homology"/>
<evidence type="ECO:0000313" key="8">
    <source>
        <dbReference type="EMBL" id="MBA8915996.1"/>
    </source>
</evidence>
<feature type="binding site" description="in other chain" evidence="7">
    <location>
        <position position="366"/>
    </location>
    <ligand>
        <name>IMP</name>
        <dbReference type="ChEBI" id="CHEBI:58053"/>
        <note>ligand shared between dimeric partners</note>
    </ligand>
</feature>
<dbReference type="GO" id="GO:0004019">
    <property type="term" value="F:adenylosuccinate synthase activity"/>
    <property type="evidence" value="ECO:0007669"/>
    <property type="project" value="UniProtKB-UniRule"/>
</dbReference>
<keyword evidence="5 7" id="KW-0460">Magnesium</keyword>
<dbReference type="Gene3D" id="3.40.50.300">
    <property type="entry name" value="P-loop containing nucleotide triphosphate hydrolases"/>
    <property type="match status" value="1"/>
</dbReference>
<dbReference type="InterPro" id="IPR042109">
    <property type="entry name" value="Adenylosuccinate_synth_dom1"/>
</dbReference>
<reference evidence="8 9" key="1">
    <citation type="submission" date="2020-08" db="EMBL/GenBank/DDBJ databases">
        <title>Genomic Encyclopedia of Type Strains, Phase IV (KMG-IV): sequencing the most valuable type-strain genomes for metagenomic binning, comparative biology and taxonomic classification.</title>
        <authorList>
            <person name="Goeker M."/>
        </authorList>
    </citation>
    <scope>NUCLEOTIDE SEQUENCE [LARGE SCALE GENOMIC DNA]</scope>
    <source>
        <strain evidence="8 9">DSM 11490</strain>
    </source>
</reference>
<comment type="function">
    <text evidence="7">Plays an important role in the de novo pathway of purine nucleotide biosynthesis. Catalyzes the first committed step in the biosynthesis of AMP from IMP.</text>
</comment>
<dbReference type="Pfam" id="PF00709">
    <property type="entry name" value="Adenylsucc_synt"/>
    <property type="match status" value="2"/>
</dbReference>
<dbReference type="InterPro" id="IPR042111">
    <property type="entry name" value="Adenylosuccinate_synth_dom3"/>
</dbReference>
<comment type="subcellular location">
    <subcellularLocation>
        <location evidence="7">Cytoplasm</location>
    </subcellularLocation>
</comment>
<dbReference type="AlphaFoldDB" id="A0AA40S7K1"/>
<dbReference type="SUPFAM" id="SSF52540">
    <property type="entry name" value="P-loop containing nucleoside triphosphate hydrolases"/>
    <property type="match status" value="2"/>
</dbReference>
<keyword evidence="7" id="KW-0963">Cytoplasm</keyword>
<dbReference type="EC" id="6.3.4.4" evidence="7"/>
<dbReference type="InterPro" id="IPR001114">
    <property type="entry name" value="Adenylosuccinate_synthetase"/>
</dbReference>
<comment type="caution">
    <text evidence="7">Lacks conserved residue(s) required for the propagation of feature annotation.</text>
</comment>
<dbReference type="GO" id="GO:0044208">
    <property type="term" value="P:'de novo' AMP biosynthetic process"/>
    <property type="evidence" value="ECO:0007669"/>
    <property type="project" value="UniProtKB-UniRule"/>
</dbReference>
<dbReference type="GO" id="GO:0000287">
    <property type="term" value="F:magnesium ion binding"/>
    <property type="evidence" value="ECO:0007669"/>
    <property type="project" value="UniProtKB-UniRule"/>
</dbReference>
<dbReference type="GO" id="GO:0005737">
    <property type="term" value="C:cytoplasm"/>
    <property type="evidence" value="ECO:0007669"/>
    <property type="project" value="UniProtKB-SubCell"/>
</dbReference>
<sequence length="537" mass="58728">MKVLIVLSGPIASGKSSLCDEARRRLDAKVVRTRKLLEAYLGPTVPRSELQAKGDELDEKGGTWVYEALKDELEKGDRDVVILDSVRKKIQLDALRNALPPDVVVRHVHLKAPAFVRRQRYIERQQRTFDETSFEDASKNATEEGTVTLANDADVVIRTEIADASSVFAQTFAGLEVVPGKPIPLVDVVIGAQYGSEGKGNICGQLAEEYDVLIRVGGPNAGHLVAKPRYKYVQLPSGTQGNDKAQIIIGAGATLWLPQLLKEISDCKLDDDKGRKRLSIDPQAMIIEQRDREMEEQSLEVIGSTKQGVGVATARKILGRGSGTDYGAPVRLARDVSELKEYVRCTKRELEKAYASNKRIMLEGTQGTDLSLHHGPYPFVTSRDATVSGCLADAGIAPNRVRRVIMVTRTYPIRVGGTSGPMMKEIDAQTIAARSGIPVEAIQKTEVGTVSGKSRRIGEFDWEQLRRAAILNGATDIALTFVDYLDSRNADAKSYNDLTPDTKNFIKTVARVANAAVTYVSVGFGEDQSLIRDVPNP</sequence>
<dbReference type="PANTHER" id="PTHR11846">
    <property type="entry name" value="ADENYLOSUCCINATE SYNTHETASE"/>
    <property type="match status" value="1"/>
</dbReference>
<comment type="catalytic activity">
    <reaction evidence="7">
        <text>IMP + L-aspartate + GTP = N(6)-(1,2-dicarboxyethyl)-AMP + GDP + phosphate + 2 H(+)</text>
        <dbReference type="Rhea" id="RHEA:15753"/>
        <dbReference type="ChEBI" id="CHEBI:15378"/>
        <dbReference type="ChEBI" id="CHEBI:29991"/>
        <dbReference type="ChEBI" id="CHEBI:37565"/>
        <dbReference type="ChEBI" id="CHEBI:43474"/>
        <dbReference type="ChEBI" id="CHEBI:57567"/>
        <dbReference type="ChEBI" id="CHEBI:58053"/>
        <dbReference type="ChEBI" id="CHEBI:58189"/>
        <dbReference type="EC" id="6.3.4.4"/>
    </reaction>
</comment>
<keyword evidence="9" id="KW-1185">Reference proteome</keyword>
<keyword evidence="1 7" id="KW-0436">Ligase</keyword>
<dbReference type="RefSeq" id="WP_182556737.1">
    <property type="nucleotide sequence ID" value="NZ_BPRF01000011.1"/>
</dbReference>
<dbReference type="Gene3D" id="3.90.170.10">
    <property type="entry name" value="Adenylosuccinate Synthetase, subunit A, domain 3"/>
    <property type="match status" value="1"/>
</dbReference>
<comment type="pathway">
    <text evidence="7">Purine metabolism; AMP biosynthesis via de novo pathway; AMP from IMP: step 1/2.</text>
</comment>
<evidence type="ECO:0000256" key="6">
    <source>
        <dbReference type="ARBA" id="ARBA00023134"/>
    </source>
</evidence>
<feature type="binding site" description="in other chain" evidence="7">
    <location>
        <begin position="220"/>
        <end position="223"/>
    </location>
    <ligand>
        <name>IMP</name>
        <dbReference type="ChEBI" id="CHEBI:58053"/>
        <note>ligand shared between dimeric partners</note>
    </ligand>
</feature>
<name>A0AA40S7K1_9HYPH</name>
<dbReference type="Pfam" id="PF13671">
    <property type="entry name" value="AAA_33"/>
    <property type="match status" value="1"/>
</dbReference>
<comment type="similarity">
    <text evidence="7">Belongs to the adenylosuccinate synthetase family.</text>
</comment>
<feature type="binding site" description="in other chain" evidence="7">
    <location>
        <position position="381"/>
    </location>
    <ligand>
        <name>IMP</name>
        <dbReference type="ChEBI" id="CHEBI:58053"/>
        <note>ligand shared between dimeric partners</note>
    </ligand>
</feature>
<protein>
    <recommendedName>
        <fullName evidence="7">Adenylosuccinate synthetase</fullName>
        <shortName evidence="7">AMPSase</shortName>
        <shortName evidence="7">AdSS</shortName>
        <ecNumber evidence="7">6.3.4.4</ecNumber>
    </recommendedName>
    <alternativeName>
        <fullName evidence="7">IMP--aspartate ligase</fullName>
    </alternativeName>
</protein>
<comment type="subunit">
    <text evidence="7">Homodimer.</text>
</comment>
<dbReference type="InterPro" id="IPR027417">
    <property type="entry name" value="P-loop_NTPase"/>
</dbReference>
<dbReference type="Gene3D" id="3.40.440.10">
    <property type="entry name" value="Adenylosuccinate Synthetase, subunit A, domain 1"/>
    <property type="match status" value="2"/>
</dbReference>
<evidence type="ECO:0000256" key="3">
    <source>
        <dbReference type="ARBA" id="ARBA00022741"/>
    </source>
</evidence>
<keyword evidence="2 7" id="KW-0479">Metal-binding</keyword>
<dbReference type="HAMAP" id="MF_00011">
    <property type="entry name" value="Adenylosucc_synth"/>
    <property type="match status" value="1"/>
</dbReference>
<evidence type="ECO:0000256" key="4">
    <source>
        <dbReference type="ARBA" id="ARBA00022755"/>
    </source>
</evidence>
<dbReference type="GO" id="GO:0005525">
    <property type="term" value="F:GTP binding"/>
    <property type="evidence" value="ECO:0007669"/>
    <property type="project" value="UniProtKB-UniRule"/>
</dbReference>
<dbReference type="Proteomes" id="UP000543554">
    <property type="component" value="Unassembled WGS sequence"/>
</dbReference>
<feature type="binding site" description="in other chain" evidence="7">
    <location>
        <position position="453"/>
    </location>
    <ligand>
        <name>IMP</name>
        <dbReference type="ChEBI" id="CHEBI:58053"/>
        <note>ligand shared between dimeric partners</note>
    </ligand>
</feature>
<dbReference type="EMBL" id="JACJIB010000012">
    <property type="protein sequence ID" value="MBA8915996.1"/>
    <property type="molecule type" value="Genomic_DNA"/>
</dbReference>
<feature type="binding site" evidence="7">
    <location>
        <begin position="481"/>
        <end position="483"/>
    </location>
    <ligand>
        <name>GTP</name>
        <dbReference type="ChEBI" id="CHEBI:37565"/>
    </ligand>
</feature>
<dbReference type="GO" id="GO:0046040">
    <property type="term" value="P:IMP metabolic process"/>
    <property type="evidence" value="ECO:0007669"/>
    <property type="project" value="TreeGrafter"/>
</dbReference>
<feature type="binding site" evidence="7">
    <location>
        <begin position="449"/>
        <end position="455"/>
    </location>
    <ligand>
        <name>substrate</name>
    </ligand>
</feature>
<feature type="binding site" evidence="7">
    <location>
        <position position="455"/>
    </location>
    <ligand>
        <name>GTP</name>
        <dbReference type="ChEBI" id="CHEBI:37565"/>
    </ligand>
</feature>
<feature type="binding site" evidence="7">
    <location>
        <position position="222"/>
    </location>
    <ligand>
        <name>Mg(2+)</name>
        <dbReference type="ChEBI" id="CHEBI:18420"/>
    </ligand>
</feature>
<feature type="binding site" evidence="7">
    <location>
        <begin position="222"/>
        <end position="224"/>
    </location>
    <ligand>
        <name>GTP</name>
        <dbReference type="ChEBI" id="CHEBI:37565"/>
    </ligand>
</feature>
<gene>
    <name evidence="7" type="primary">purA</name>
    <name evidence="8" type="ORF">HNR51_005113</name>
</gene>
<keyword evidence="4 7" id="KW-0658">Purine biosynthesis</keyword>
<dbReference type="PANTHER" id="PTHR11846:SF0">
    <property type="entry name" value="ADENYLOSUCCINATE SYNTHETASE"/>
    <property type="match status" value="1"/>
</dbReference>
<feature type="binding site" evidence="7">
    <location>
        <begin position="521"/>
        <end position="523"/>
    </location>
    <ligand>
        <name>GTP</name>
        <dbReference type="ChEBI" id="CHEBI:37565"/>
    </ligand>
</feature>
<evidence type="ECO:0000313" key="9">
    <source>
        <dbReference type="Proteomes" id="UP000543554"/>
    </source>
</evidence>
<dbReference type="SMART" id="SM00788">
    <property type="entry name" value="Adenylsucc_synt"/>
    <property type="match status" value="1"/>
</dbReference>
<keyword evidence="6 7" id="KW-0342">GTP-binding</keyword>
<evidence type="ECO:0000256" key="7">
    <source>
        <dbReference type="HAMAP-Rule" id="MF_00011"/>
    </source>
</evidence>